<dbReference type="GO" id="GO:0016020">
    <property type="term" value="C:membrane"/>
    <property type="evidence" value="ECO:0007669"/>
    <property type="project" value="UniProtKB-SubCell"/>
</dbReference>
<dbReference type="InterPro" id="IPR003825">
    <property type="entry name" value="Colicin-V_CvpA"/>
</dbReference>
<evidence type="ECO:0000256" key="2">
    <source>
        <dbReference type="ARBA" id="ARBA00022692"/>
    </source>
</evidence>
<keyword evidence="4 5" id="KW-0472">Membrane</keyword>
<feature type="transmembrane region" description="Helical" evidence="5">
    <location>
        <begin position="173"/>
        <end position="197"/>
    </location>
</feature>
<gene>
    <name evidence="6" type="ORF">BGLFYP119_00219</name>
</gene>
<proteinExistence type="predicted"/>
<feature type="transmembrane region" description="Helical" evidence="5">
    <location>
        <begin position="133"/>
        <end position="153"/>
    </location>
</feature>
<dbReference type="RefSeq" id="WP_156355457.1">
    <property type="nucleotide sequence ID" value="NZ_CACRST010000029.1"/>
</dbReference>
<dbReference type="Pfam" id="PF02674">
    <property type="entry name" value="Colicin_V"/>
    <property type="match status" value="1"/>
</dbReference>
<feature type="transmembrane region" description="Helical" evidence="5">
    <location>
        <begin position="31"/>
        <end position="50"/>
    </location>
</feature>
<dbReference type="GO" id="GO:0009403">
    <property type="term" value="P:toxin biosynthetic process"/>
    <property type="evidence" value="ECO:0007669"/>
    <property type="project" value="InterPro"/>
</dbReference>
<dbReference type="EMBL" id="CACRST010000029">
    <property type="protein sequence ID" value="VYT32656.1"/>
    <property type="molecule type" value="Genomic_DNA"/>
</dbReference>
<reference evidence="6" key="1">
    <citation type="submission" date="2019-11" db="EMBL/GenBank/DDBJ databases">
        <authorList>
            <person name="Feng L."/>
        </authorList>
    </citation>
    <scope>NUCLEOTIDE SEQUENCE</scope>
    <source>
        <strain evidence="6">BgluceraseaLFYP119</strain>
    </source>
</reference>
<comment type="subcellular location">
    <subcellularLocation>
        <location evidence="1">Membrane</location>
        <topology evidence="1">Multi-pass membrane protein</topology>
    </subcellularLocation>
</comment>
<dbReference type="AlphaFoldDB" id="A0A6N2VZR7"/>
<keyword evidence="3 5" id="KW-1133">Transmembrane helix</keyword>
<evidence type="ECO:0000256" key="4">
    <source>
        <dbReference type="ARBA" id="ARBA00023136"/>
    </source>
</evidence>
<protein>
    <submittedName>
        <fullName evidence="6">Colicin V production protein</fullName>
    </submittedName>
</protein>
<name>A0A6N2VZR7_9FIRM</name>
<evidence type="ECO:0000313" key="6">
    <source>
        <dbReference type="EMBL" id="VYT32656.1"/>
    </source>
</evidence>
<evidence type="ECO:0000256" key="1">
    <source>
        <dbReference type="ARBA" id="ARBA00004141"/>
    </source>
</evidence>
<sequence>MTLTWLGAAVICVLAVTVSRGYKRGFIREIVSFFFVFLAIAVSWAINPYVNDFFMENTPVYRMVRESCQDFVSAGDDQEQQPDEQVEQNSFIEALELPDLIRKGLESNNKEEVYTYLAVDTFGEYVSEALARMIVNGLSFVVSYMLASVILRLGTWVLNFLAGLPLLKSANKLAGGLVGLVKGVLFVWIAFLALTVLCSTEIGKQGLALIERDTFLSLLYEYDIFVNFFMSIFYGV</sequence>
<accession>A0A6N2VZR7</accession>
<organism evidence="6">
    <name type="scientific">Blautia glucerasea</name>
    <dbReference type="NCBI Taxonomy" id="536633"/>
    <lineage>
        <taxon>Bacteria</taxon>
        <taxon>Bacillati</taxon>
        <taxon>Bacillota</taxon>
        <taxon>Clostridia</taxon>
        <taxon>Lachnospirales</taxon>
        <taxon>Lachnospiraceae</taxon>
        <taxon>Blautia</taxon>
    </lineage>
</organism>
<evidence type="ECO:0000256" key="5">
    <source>
        <dbReference type="SAM" id="Phobius"/>
    </source>
</evidence>
<evidence type="ECO:0000256" key="3">
    <source>
        <dbReference type="ARBA" id="ARBA00022989"/>
    </source>
</evidence>
<keyword evidence="2 5" id="KW-0812">Transmembrane</keyword>